<dbReference type="PANTHER" id="PTHR11014:SF63">
    <property type="entry name" value="METALLOPEPTIDASE, PUTATIVE (AFU_ORTHOLOGUE AFUA_6G09600)-RELATED"/>
    <property type="match status" value="1"/>
</dbReference>
<reference evidence="3 4" key="1">
    <citation type="submission" date="2019-10" db="EMBL/GenBank/DDBJ databases">
        <title>Nocardia macrotermitis sp. nov. and Nocardia aurantia sp. nov., isolated from the gut of fungus growing-termite Macrotermes natalensis.</title>
        <authorList>
            <person name="Benndorf R."/>
            <person name="Schwitalla J."/>
            <person name="Martin K."/>
            <person name="De Beer W."/>
            <person name="Kaster A.-K."/>
            <person name="Vollmers J."/>
            <person name="Poulsen M."/>
            <person name="Beemelmanns C."/>
        </authorList>
    </citation>
    <scope>NUCLEOTIDE SEQUENCE [LARGE SCALE GENOMIC DNA]</scope>
    <source>
        <strain evidence="3 4">RB56</strain>
    </source>
</reference>
<feature type="domain" description="Peptidase M20 dimerisation" evidence="2">
    <location>
        <begin position="185"/>
        <end position="277"/>
    </location>
</feature>
<dbReference type="Gene3D" id="3.30.70.360">
    <property type="match status" value="1"/>
</dbReference>
<dbReference type="InterPro" id="IPR036264">
    <property type="entry name" value="Bact_exopeptidase_dim_dom"/>
</dbReference>
<dbReference type="PIRSF" id="PIRSF005962">
    <property type="entry name" value="Pept_M20D_amidohydro"/>
    <property type="match status" value="1"/>
</dbReference>
<dbReference type="Gene3D" id="3.40.630.10">
    <property type="entry name" value="Zn peptidases"/>
    <property type="match status" value="1"/>
</dbReference>
<sequence length="406" mass="42758">MTAPAPEIDEHWLEVYRQLHAHPELSYAEFDTAALVAGELRALPGWEVTTAVGGTGVVGVLSAGPGPVIWLRADMDALPVQEETGLEYASRTPGVMHACGHDMHVAALLAACARLSAEPPAGTVVAIFQPAEESGGGADAMLHDGMLERFPRPRICLGQHVGPIPAGLIVTKGGPIMAASDSIRVLLTGRGGHASTPHLAVDPLLMAASLVLRLQTLAARQAGTPMSPVLTTGALHAGTRANVIADTAEMLLSLRTFTPGSRQAMIDDITRVVRAEADAAGAPREPEIELFHSYPVTVNTAEDADRVLETFTTSGLPAVRLQNPVTGSEDFGRFATAAGCPSVFWHIGGYALHRFSEEDMARMLGEQTLPQGMPSNHSPRFAPDPEQTLPAAANAMLVAARAELTR</sequence>
<dbReference type="EMBL" id="WEGI01000003">
    <property type="protein sequence ID" value="MQY25834.1"/>
    <property type="molecule type" value="Genomic_DNA"/>
</dbReference>
<evidence type="ECO:0000259" key="2">
    <source>
        <dbReference type="Pfam" id="PF07687"/>
    </source>
</evidence>
<comment type="cofactor">
    <cofactor evidence="1">
        <name>Mn(2+)</name>
        <dbReference type="ChEBI" id="CHEBI:29035"/>
    </cofactor>
    <text evidence="1">The Mn(2+) ion enhances activity.</text>
</comment>
<dbReference type="AlphaFoldDB" id="A0A7K0DLZ4"/>
<dbReference type="SUPFAM" id="SSF55031">
    <property type="entry name" value="Bacterial exopeptidase dimerisation domain"/>
    <property type="match status" value="1"/>
</dbReference>
<dbReference type="RefSeq" id="WP_153339716.1">
    <property type="nucleotide sequence ID" value="NZ_WEGI01000003.1"/>
</dbReference>
<dbReference type="InterPro" id="IPR017439">
    <property type="entry name" value="Amidohydrolase"/>
</dbReference>
<evidence type="ECO:0000313" key="4">
    <source>
        <dbReference type="Proteomes" id="UP000431401"/>
    </source>
</evidence>
<dbReference type="Proteomes" id="UP000431401">
    <property type="component" value="Unassembled WGS sequence"/>
</dbReference>
<dbReference type="InterPro" id="IPR002933">
    <property type="entry name" value="Peptidase_M20"/>
</dbReference>
<proteinExistence type="predicted"/>
<keyword evidence="1" id="KW-0464">Manganese</keyword>
<dbReference type="InterPro" id="IPR011650">
    <property type="entry name" value="Peptidase_M20_dimer"/>
</dbReference>
<dbReference type="PANTHER" id="PTHR11014">
    <property type="entry name" value="PEPTIDASE M20 FAMILY MEMBER"/>
    <property type="match status" value="1"/>
</dbReference>
<keyword evidence="1" id="KW-0479">Metal-binding</keyword>
<dbReference type="Pfam" id="PF01546">
    <property type="entry name" value="Peptidase_M20"/>
    <property type="match status" value="1"/>
</dbReference>
<protein>
    <submittedName>
        <fullName evidence="3">Hippurate hydrolase</fullName>
        <ecNumber evidence="3">3.5.1.32</ecNumber>
    </submittedName>
</protein>
<evidence type="ECO:0000256" key="1">
    <source>
        <dbReference type="PIRSR" id="PIRSR005962-1"/>
    </source>
</evidence>
<feature type="binding site" evidence="1">
    <location>
        <position position="101"/>
    </location>
    <ligand>
        <name>Mn(2+)</name>
        <dbReference type="ChEBI" id="CHEBI:29035"/>
        <label>2</label>
    </ligand>
</feature>
<feature type="binding site" evidence="1">
    <location>
        <position position="160"/>
    </location>
    <ligand>
        <name>Mn(2+)</name>
        <dbReference type="ChEBI" id="CHEBI:29035"/>
        <label>2</label>
    </ligand>
</feature>
<dbReference type="SUPFAM" id="SSF53187">
    <property type="entry name" value="Zn-dependent exopeptidases"/>
    <property type="match status" value="1"/>
</dbReference>
<dbReference type="GO" id="GO:0047980">
    <property type="term" value="F:hippurate hydrolase activity"/>
    <property type="evidence" value="ECO:0007669"/>
    <property type="project" value="UniProtKB-EC"/>
</dbReference>
<name>A0A7K0DLZ4_9NOCA</name>
<dbReference type="EC" id="3.5.1.32" evidence="3"/>
<dbReference type="NCBIfam" id="TIGR01891">
    <property type="entry name" value="amidohydrolases"/>
    <property type="match status" value="1"/>
</dbReference>
<dbReference type="OrthoDB" id="9777385at2"/>
<organism evidence="3 4">
    <name type="scientific">Nocardia aurantia</name>
    <dbReference type="NCBI Taxonomy" id="2585199"/>
    <lineage>
        <taxon>Bacteria</taxon>
        <taxon>Bacillati</taxon>
        <taxon>Actinomycetota</taxon>
        <taxon>Actinomycetes</taxon>
        <taxon>Mycobacteriales</taxon>
        <taxon>Nocardiaceae</taxon>
        <taxon>Nocardia</taxon>
    </lineage>
</organism>
<dbReference type="GO" id="GO:0046872">
    <property type="term" value="F:metal ion binding"/>
    <property type="evidence" value="ECO:0007669"/>
    <property type="project" value="UniProtKB-KW"/>
</dbReference>
<keyword evidence="4" id="KW-1185">Reference proteome</keyword>
<keyword evidence="3" id="KW-0378">Hydrolase</keyword>
<gene>
    <name evidence="3" type="primary">hipO_1</name>
    <name evidence="3" type="ORF">NRB56_13930</name>
</gene>
<evidence type="ECO:0000313" key="3">
    <source>
        <dbReference type="EMBL" id="MQY25834.1"/>
    </source>
</evidence>
<accession>A0A7K0DLZ4</accession>
<comment type="caution">
    <text evidence="3">The sequence shown here is derived from an EMBL/GenBank/DDBJ whole genome shotgun (WGS) entry which is preliminary data.</text>
</comment>
<feature type="binding site" evidence="1">
    <location>
        <position position="99"/>
    </location>
    <ligand>
        <name>Mn(2+)</name>
        <dbReference type="ChEBI" id="CHEBI:29035"/>
        <label>2</label>
    </ligand>
</feature>
<dbReference type="Pfam" id="PF07687">
    <property type="entry name" value="M20_dimer"/>
    <property type="match status" value="1"/>
</dbReference>
<feature type="binding site" evidence="1">
    <location>
        <position position="133"/>
    </location>
    <ligand>
        <name>Mn(2+)</name>
        <dbReference type="ChEBI" id="CHEBI:29035"/>
        <label>2</label>
    </ligand>
</feature>